<evidence type="ECO:0000256" key="7">
    <source>
        <dbReference type="ARBA" id="ARBA00023128"/>
    </source>
</evidence>
<dbReference type="PANTHER" id="PTHR31068">
    <property type="entry name" value="MITOCHONDRIAL DISTRIBUTION AND MORPHOLOGY PROTEIN 31"/>
    <property type="match status" value="1"/>
</dbReference>
<dbReference type="GO" id="GO:0005743">
    <property type="term" value="C:mitochondrial inner membrane"/>
    <property type="evidence" value="ECO:0007669"/>
    <property type="project" value="UniProtKB-SubCell"/>
</dbReference>
<dbReference type="EMBL" id="ML739421">
    <property type="protein sequence ID" value="KAE8348690.1"/>
    <property type="molecule type" value="Genomic_DNA"/>
</dbReference>
<evidence type="ECO:0000256" key="4">
    <source>
        <dbReference type="ARBA" id="ARBA00022792"/>
    </source>
</evidence>
<dbReference type="GO" id="GO:0007005">
    <property type="term" value="P:mitochondrion organization"/>
    <property type="evidence" value="ECO:0007669"/>
    <property type="project" value="InterPro"/>
</dbReference>
<dbReference type="InterPro" id="IPR012571">
    <property type="entry name" value="Mdm31/Mdm32"/>
</dbReference>
<gene>
    <name evidence="12" type="ORF">BDV28DRAFT_142950</name>
</gene>
<dbReference type="GO" id="GO:0000001">
    <property type="term" value="P:mitochondrion inheritance"/>
    <property type="evidence" value="ECO:0007669"/>
    <property type="project" value="InterPro"/>
</dbReference>
<dbReference type="Pfam" id="PF08118">
    <property type="entry name" value="MDM31_MDM32"/>
    <property type="match status" value="1"/>
</dbReference>
<evidence type="ECO:0000313" key="12">
    <source>
        <dbReference type="EMBL" id="KAE8348690.1"/>
    </source>
</evidence>
<comment type="similarity">
    <text evidence="2">Belongs to the MDM31/MDM32 family.</text>
</comment>
<keyword evidence="13" id="KW-1185">Reference proteome</keyword>
<keyword evidence="6 11" id="KW-1133">Transmembrane helix</keyword>
<dbReference type="Proteomes" id="UP000327118">
    <property type="component" value="Unassembled WGS sequence"/>
</dbReference>
<evidence type="ECO:0000256" key="10">
    <source>
        <dbReference type="SAM" id="MobiDB-lite"/>
    </source>
</evidence>
<evidence type="ECO:0000256" key="2">
    <source>
        <dbReference type="ARBA" id="ARBA00005687"/>
    </source>
</evidence>
<evidence type="ECO:0000256" key="8">
    <source>
        <dbReference type="ARBA" id="ARBA00023136"/>
    </source>
</evidence>
<comment type="function">
    <text evidence="9">Involved in the organization of the mitochondrial membranes and the global structure of the mitochondria. Also required for mitochondrial distribution and mobility as well as for the maintenance of mitochondrial DNA nucleoids structures.</text>
</comment>
<feature type="compositionally biased region" description="Polar residues" evidence="10">
    <location>
        <begin position="146"/>
        <end position="156"/>
    </location>
</feature>
<evidence type="ECO:0000256" key="9">
    <source>
        <dbReference type="ARBA" id="ARBA00025191"/>
    </source>
</evidence>
<evidence type="ECO:0000256" key="6">
    <source>
        <dbReference type="ARBA" id="ARBA00022989"/>
    </source>
</evidence>
<evidence type="ECO:0000256" key="11">
    <source>
        <dbReference type="SAM" id="Phobius"/>
    </source>
</evidence>
<reference evidence="13" key="1">
    <citation type="submission" date="2019-04" db="EMBL/GenBank/DDBJ databases">
        <title>Friends and foes A comparative genomics studyof 23 Aspergillus species from section Flavi.</title>
        <authorList>
            <consortium name="DOE Joint Genome Institute"/>
            <person name="Kjaerbolling I."/>
            <person name="Vesth T."/>
            <person name="Frisvad J.C."/>
            <person name="Nybo J.L."/>
            <person name="Theobald S."/>
            <person name="Kildgaard S."/>
            <person name="Isbrandt T."/>
            <person name="Kuo A."/>
            <person name="Sato A."/>
            <person name="Lyhne E.K."/>
            <person name="Kogle M.E."/>
            <person name="Wiebenga A."/>
            <person name="Kun R.S."/>
            <person name="Lubbers R.J."/>
            <person name="Makela M.R."/>
            <person name="Barry K."/>
            <person name="Chovatia M."/>
            <person name="Clum A."/>
            <person name="Daum C."/>
            <person name="Haridas S."/>
            <person name="He G."/>
            <person name="LaButti K."/>
            <person name="Lipzen A."/>
            <person name="Mondo S."/>
            <person name="Riley R."/>
            <person name="Salamov A."/>
            <person name="Simmons B.A."/>
            <person name="Magnuson J.K."/>
            <person name="Henrissat B."/>
            <person name="Mortensen U.H."/>
            <person name="Larsen T.O."/>
            <person name="Devries R.P."/>
            <person name="Grigoriev I.V."/>
            <person name="Machida M."/>
            <person name="Baker S.E."/>
            <person name="Andersen M.R."/>
        </authorList>
    </citation>
    <scope>NUCLEOTIDE SEQUENCE [LARGE SCALE GENOMIC DNA]</scope>
    <source>
        <strain evidence="13">CBS 553.77</strain>
    </source>
</reference>
<organism evidence="12 13">
    <name type="scientific">Aspergillus coremiiformis</name>
    <dbReference type="NCBI Taxonomy" id="138285"/>
    <lineage>
        <taxon>Eukaryota</taxon>
        <taxon>Fungi</taxon>
        <taxon>Dikarya</taxon>
        <taxon>Ascomycota</taxon>
        <taxon>Pezizomycotina</taxon>
        <taxon>Eurotiomycetes</taxon>
        <taxon>Eurotiomycetidae</taxon>
        <taxon>Eurotiales</taxon>
        <taxon>Aspergillaceae</taxon>
        <taxon>Aspergillus</taxon>
        <taxon>Aspergillus subgen. Circumdati</taxon>
    </lineage>
</organism>
<protein>
    <submittedName>
        <fullName evidence="12">Mitochondrial distribution and morphology proteins-domain-containing protein</fullName>
    </submittedName>
</protein>
<evidence type="ECO:0000256" key="5">
    <source>
        <dbReference type="ARBA" id="ARBA00022946"/>
    </source>
</evidence>
<keyword evidence="4" id="KW-0999">Mitochondrion inner membrane</keyword>
<dbReference type="AlphaFoldDB" id="A0A5N6YYE6"/>
<feature type="transmembrane region" description="Helical" evidence="11">
    <location>
        <begin position="236"/>
        <end position="263"/>
    </location>
</feature>
<keyword evidence="3 11" id="KW-0812">Transmembrane</keyword>
<dbReference type="PANTHER" id="PTHR31068:SF0">
    <property type="entry name" value="MITOCHONDRIAL DISTRIBUTION AND MORPHOLOGY PROTEIN 31"/>
    <property type="match status" value="1"/>
</dbReference>
<dbReference type="OrthoDB" id="17678at2759"/>
<keyword evidence="5" id="KW-0809">Transit peptide</keyword>
<keyword evidence="8 11" id="KW-0472">Membrane</keyword>
<comment type="subcellular location">
    <subcellularLocation>
        <location evidence="1">Mitochondrion inner membrane</location>
    </subcellularLocation>
</comment>
<proteinExistence type="inferred from homology"/>
<evidence type="ECO:0000256" key="1">
    <source>
        <dbReference type="ARBA" id="ARBA00004273"/>
    </source>
</evidence>
<keyword evidence="7" id="KW-0496">Mitochondrion</keyword>
<sequence>MPGNFGRRLYTSFWKAANPFLGRGLKGNRAELFYDPANLNSAICDLLFKRQVRNISCLSPLKTTQITRRFASGSFLVLGISPNSTAVEAGTTCAVAPEKIISPIRHGTYKFDRKLFHGLSSNVSPRGSHASKDDPPKTEAHKESLKYNSGSASGNIKSPKHDATALNTRLKQDMSEQQQSGRHLIDRLPHMPQLHRPTKEELLAAANGFWSRLKVRFKWFSIRSVRPFNLDEMTALFSWVLLGHVVWVVLGTTTFFSLLIIAINTVFAQETLAGWIGNYLTKSAGVKVVFESAIVPKWRDGVITFKNVFVSRRPGQGTGHVSKGSPKTAAAVAAAAALSDRPNTEFSDQRVSSVEEDTNYTQFDLAIETVNVTLSFTKWINGKGLLRDVEVKGIRGAVDRRYVFWPDDNLDPKSYRHEHNPGDFEIDSFKMSDVLVTVYQPDNFRPFSVSIFSCDLPQLRKQWLFYDFMSANMMSGSFDNSLFTIHPRQTHGFTGAQLGDGIEEDGRTNPWKKHSRIRIDGLNIDHLNRGVQGPFSWIHEGTVDIVADIMFPAENDESLTKVMAAIYDRLEATVTSIQYRDTISEHTVQSDETVAEDDNRFLVTDLRLHLNNVRAVVPLFTRDLSYINNALIRPIVAYINSRRIFIPVNCRLVKRVSDFNGSWTIFDSGLMDDLSAAVYDAFARDVVDEQARKRRFKKVGFWSLQLAAQAIFMGMAGNIA</sequence>
<evidence type="ECO:0000313" key="13">
    <source>
        <dbReference type="Proteomes" id="UP000327118"/>
    </source>
</evidence>
<feature type="compositionally biased region" description="Basic and acidic residues" evidence="10">
    <location>
        <begin position="130"/>
        <end position="145"/>
    </location>
</feature>
<evidence type="ECO:0000256" key="3">
    <source>
        <dbReference type="ARBA" id="ARBA00022692"/>
    </source>
</evidence>
<feature type="region of interest" description="Disordered" evidence="10">
    <location>
        <begin position="120"/>
        <end position="160"/>
    </location>
</feature>
<name>A0A5N6YYE6_9EURO</name>
<accession>A0A5N6YYE6</accession>